<dbReference type="EMBL" id="JAUGZK010000002">
    <property type="protein sequence ID" value="MEE2023442.1"/>
    <property type="molecule type" value="Genomic_DNA"/>
</dbReference>
<feature type="chain" id="PRO_5045726702" evidence="1">
    <location>
        <begin position="22"/>
        <end position="362"/>
    </location>
</feature>
<evidence type="ECO:0000256" key="1">
    <source>
        <dbReference type="SAM" id="SignalP"/>
    </source>
</evidence>
<proteinExistence type="predicted"/>
<name>A0ABU7JCM8_9GAMM</name>
<reference evidence="3 4" key="1">
    <citation type="submission" date="2023-06" db="EMBL/GenBank/DDBJ databases">
        <title>Alkalimonas sp., MEB004 an alkaliphilic bacterium isolated from Lonar Lake, India.</title>
        <authorList>
            <person name="Joshi A."/>
            <person name="Thite S."/>
        </authorList>
    </citation>
    <scope>NUCLEOTIDE SEQUENCE [LARGE SCALE GENOMIC DNA]</scope>
    <source>
        <strain evidence="3 4">MEB004</strain>
    </source>
</reference>
<dbReference type="InterPro" id="IPR033900">
    <property type="entry name" value="Gram_neg_porin_domain"/>
</dbReference>
<keyword evidence="1" id="KW-0732">Signal</keyword>
<feature type="domain" description="Porin" evidence="2">
    <location>
        <begin position="18"/>
        <end position="358"/>
    </location>
</feature>
<feature type="signal peptide" evidence="1">
    <location>
        <begin position="1"/>
        <end position="21"/>
    </location>
</feature>
<comment type="caution">
    <text evidence="3">The sequence shown here is derived from an EMBL/GenBank/DDBJ whole genome shotgun (WGS) entry which is preliminary data.</text>
</comment>
<dbReference type="Proteomes" id="UP001339167">
    <property type="component" value="Unassembled WGS sequence"/>
</dbReference>
<protein>
    <submittedName>
        <fullName evidence="3">Porin</fullName>
    </submittedName>
</protein>
<keyword evidence="4" id="KW-1185">Reference proteome</keyword>
<sequence length="362" mass="41402">MKKTLIATATGLLLLQPVAYANVDVSGYASVIGGRVLSGTGVESEGIPPSFLANYPLVGVYEKDWSFKPDTRFGLQFRANLTDGLSATAQVVARGADDFDARFEWAYLSYDLNDHWTLQAGKKRLPLYYYSDFFDVGYAYLWIRPPADNYTWQIFNYTGVNAMFNYFVGDWDISGNIYTGREDDSQNKLLSEYFPPRQPTREIWKNIVGGVLNLNRDWLDIRLTYMTYINERYRTIDGVVERVTWGDSLTRRGKFAGVSVNMDFGSWIFLSELNRLDLDGGKFDTYMVSAGYRINQFTPYISYADFDSANEKHNTTSLGLRWDFHSNAAFKFQYDDVKDKSEPFWEVAGDSKSITFGVDLVF</sequence>
<dbReference type="InterPro" id="IPR023614">
    <property type="entry name" value="Porin_dom_sf"/>
</dbReference>
<dbReference type="SUPFAM" id="SSF56935">
    <property type="entry name" value="Porins"/>
    <property type="match status" value="1"/>
</dbReference>
<accession>A0ABU7JCM8</accession>
<dbReference type="Gene3D" id="2.40.160.10">
    <property type="entry name" value="Porin"/>
    <property type="match status" value="1"/>
</dbReference>
<dbReference type="RefSeq" id="WP_330086790.1">
    <property type="nucleotide sequence ID" value="NZ_JAUGZK010000002.1"/>
</dbReference>
<evidence type="ECO:0000259" key="2">
    <source>
        <dbReference type="Pfam" id="PF13609"/>
    </source>
</evidence>
<dbReference type="Pfam" id="PF13609">
    <property type="entry name" value="Porin_4"/>
    <property type="match status" value="1"/>
</dbReference>
<gene>
    <name evidence="3" type="ORF">QWF21_04220</name>
</gene>
<organism evidence="3 4">
    <name type="scientific">Alkalimonas mucilaginosa</name>
    <dbReference type="NCBI Taxonomy" id="3057676"/>
    <lineage>
        <taxon>Bacteria</taxon>
        <taxon>Pseudomonadati</taxon>
        <taxon>Pseudomonadota</taxon>
        <taxon>Gammaproteobacteria</taxon>
        <taxon>Alkalimonas</taxon>
    </lineage>
</organism>
<evidence type="ECO:0000313" key="3">
    <source>
        <dbReference type="EMBL" id="MEE2023442.1"/>
    </source>
</evidence>
<evidence type="ECO:0000313" key="4">
    <source>
        <dbReference type="Proteomes" id="UP001339167"/>
    </source>
</evidence>